<dbReference type="Proteomes" id="UP001642483">
    <property type="component" value="Unassembled WGS sequence"/>
</dbReference>
<evidence type="ECO:0000313" key="1">
    <source>
        <dbReference type="EMBL" id="CAK8672900.1"/>
    </source>
</evidence>
<gene>
    <name evidence="1" type="ORF">CVLEPA_LOCUS2701</name>
</gene>
<sequence length="87" mass="9732">MGVGTHEERKLADVEVNFERDLLVVHPQPTFYISTTVHSPLPKDNPFQTTVYDTTQIILNPNVSCNGVGRWNVDTICITGGSIYSPW</sequence>
<comment type="caution">
    <text evidence="1">The sequence shown here is derived from an EMBL/GenBank/DDBJ whole genome shotgun (WGS) entry which is preliminary data.</text>
</comment>
<name>A0ABP0F395_CLALP</name>
<protein>
    <submittedName>
        <fullName evidence="1">Uncharacterized protein</fullName>
    </submittedName>
</protein>
<evidence type="ECO:0000313" key="2">
    <source>
        <dbReference type="Proteomes" id="UP001642483"/>
    </source>
</evidence>
<accession>A0ABP0F395</accession>
<keyword evidence="2" id="KW-1185">Reference proteome</keyword>
<reference evidence="1 2" key="1">
    <citation type="submission" date="2024-02" db="EMBL/GenBank/DDBJ databases">
        <authorList>
            <person name="Daric V."/>
            <person name="Darras S."/>
        </authorList>
    </citation>
    <scope>NUCLEOTIDE SEQUENCE [LARGE SCALE GENOMIC DNA]</scope>
</reference>
<dbReference type="EMBL" id="CAWYQH010000002">
    <property type="protein sequence ID" value="CAK8672900.1"/>
    <property type="molecule type" value="Genomic_DNA"/>
</dbReference>
<proteinExistence type="predicted"/>
<organism evidence="1 2">
    <name type="scientific">Clavelina lepadiformis</name>
    <name type="common">Light-bulb sea squirt</name>
    <name type="synonym">Ascidia lepadiformis</name>
    <dbReference type="NCBI Taxonomy" id="159417"/>
    <lineage>
        <taxon>Eukaryota</taxon>
        <taxon>Metazoa</taxon>
        <taxon>Chordata</taxon>
        <taxon>Tunicata</taxon>
        <taxon>Ascidiacea</taxon>
        <taxon>Aplousobranchia</taxon>
        <taxon>Clavelinidae</taxon>
        <taxon>Clavelina</taxon>
    </lineage>
</organism>